<dbReference type="EMBL" id="FUWP01000001">
    <property type="protein sequence ID" value="SJZ38188.1"/>
    <property type="molecule type" value="Genomic_DNA"/>
</dbReference>
<dbReference type="RefSeq" id="WP_096777793.1">
    <property type="nucleotide sequence ID" value="NZ_AP024854.1"/>
</dbReference>
<dbReference type="OrthoDB" id="5828408at2"/>
<name>A0A1T4K6U7_9GAMM</name>
<proteinExistence type="predicted"/>
<accession>A0A1T4K6U7</accession>
<evidence type="ECO:0000313" key="2">
    <source>
        <dbReference type="Proteomes" id="UP000191116"/>
    </source>
</evidence>
<protein>
    <recommendedName>
        <fullName evidence="3">Flagellar hook-length control protein FliK</fullName>
    </recommendedName>
</protein>
<evidence type="ECO:0000313" key="1">
    <source>
        <dbReference type="EMBL" id="SJZ38188.1"/>
    </source>
</evidence>
<gene>
    <name evidence="1" type="ORF">CZ814_00141</name>
</gene>
<dbReference type="AlphaFoldDB" id="A0A1T4K6U7"/>
<dbReference type="Proteomes" id="UP000191116">
    <property type="component" value="Unassembled WGS sequence"/>
</dbReference>
<reference evidence="1 2" key="1">
    <citation type="submission" date="2017-02" db="EMBL/GenBank/DDBJ databases">
        <authorList>
            <person name="Peterson S.W."/>
        </authorList>
    </citation>
    <scope>NUCLEOTIDE SEQUENCE [LARGE SCALE GENOMIC DNA]</scope>
    <source>
        <strain evidence="1 2">CECT 9189</strain>
    </source>
</reference>
<evidence type="ECO:0008006" key="3">
    <source>
        <dbReference type="Google" id="ProtNLM"/>
    </source>
</evidence>
<sequence>MQTKISQNQSVFIEKLPKIEMVNPAFKTSQVELPPIIANSNSKLISQLPQLLLSMNSLQRLVTNLLIPLNLGTAKSPHSIPSSLQLLFNQLLLPNNQPTLIHWLQHNIGHQTLATLLLQLSQPLSPLSQWLNQLSSEQQQEFTALLRLAGEQRGPESQRSLDNNNIHLQWVQDNGQTIWLQLHSHQQQKKNTVKDNNNKWTVKLSLPIGTIDSMNVIACWSQQQLSTHFECTNQMLLHHIERVTPYLISRLQQLGINSTPPHYKLLTQQQPNTPPAPSGLSIKV</sequence>
<organism evidence="1 2">
    <name type="scientific">Photobacterium toruni</name>
    <dbReference type="NCBI Taxonomy" id="1935446"/>
    <lineage>
        <taxon>Bacteria</taxon>
        <taxon>Pseudomonadati</taxon>
        <taxon>Pseudomonadota</taxon>
        <taxon>Gammaproteobacteria</taxon>
        <taxon>Vibrionales</taxon>
        <taxon>Vibrionaceae</taxon>
        <taxon>Photobacterium</taxon>
    </lineage>
</organism>